<dbReference type="OMA" id="KPRMRND"/>
<feature type="region of interest" description="Disordered" evidence="4">
    <location>
        <begin position="391"/>
        <end position="430"/>
    </location>
</feature>
<name>A0A0L0BYC2_LUCCU</name>
<feature type="compositionally biased region" description="Low complexity" evidence="4">
    <location>
        <begin position="392"/>
        <end position="429"/>
    </location>
</feature>
<evidence type="ECO:0000259" key="5">
    <source>
        <dbReference type="PROSITE" id="PS50102"/>
    </source>
</evidence>
<comment type="subcellular location">
    <subcellularLocation>
        <location evidence="1">Cytoplasm</location>
        <location evidence="1">Stress granule</location>
    </subcellularLocation>
</comment>
<feature type="domain" description="RRM" evidence="5">
    <location>
        <begin position="643"/>
        <end position="730"/>
    </location>
</feature>
<dbReference type="GO" id="GO:1990904">
    <property type="term" value="C:ribonucleoprotein complex"/>
    <property type="evidence" value="ECO:0007669"/>
    <property type="project" value="TreeGrafter"/>
</dbReference>
<dbReference type="Gene3D" id="3.30.70.330">
    <property type="match status" value="1"/>
</dbReference>
<feature type="compositionally biased region" description="Low complexity" evidence="4">
    <location>
        <begin position="828"/>
        <end position="840"/>
    </location>
</feature>
<dbReference type="InterPro" id="IPR002075">
    <property type="entry name" value="NTF2_dom"/>
</dbReference>
<dbReference type="GO" id="GO:0003729">
    <property type="term" value="F:mRNA binding"/>
    <property type="evidence" value="ECO:0007669"/>
    <property type="project" value="TreeGrafter"/>
</dbReference>
<evidence type="ECO:0008006" key="9">
    <source>
        <dbReference type="Google" id="ProtNLM"/>
    </source>
</evidence>
<dbReference type="OrthoDB" id="339151at2759"/>
<dbReference type="SMART" id="SM00360">
    <property type="entry name" value="RRM"/>
    <property type="match status" value="1"/>
</dbReference>
<dbReference type="GO" id="GO:0010494">
    <property type="term" value="C:cytoplasmic stress granule"/>
    <property type="evidence" value="ECO:0007669"/>
    <property type="project" value="UniProtKB-SubCell"/>
</dbReference>
<dbReference type="STRING" id="7375.A0A0L0BYC2"/>
<dbReference type="PANTHER" id="PTHR10693">
    <property type="entry name" value="RAS GTPASE-ACTIVATING PROTEIN-BINDING PROTEIN"/>
    <property type="match status" value="1"/>
</dbReference>
<dbReference type="GO" id="GO:0005829">
    <property type="term" value="C:cytosol"/>
    <property type="evidence" value="ECO:0007669"/>
    <property type="project" value="TreeGrafter"/>
</dbReference>
<sequence length="886" mass="94744">RRTKEKTSQLAPYNQNINTKSLDNEQVENEMVMDATQPQQPSPQSVGREFVRQYYTLLNKAPNHLHRFYNNNSSFIHGESTLVVGQKNIHNRIQQLNFHDCHAKISQVDAQATLGNGVVVQVTGELSNDGQPMRRFTQTFVLAAQSPKKYYVHNDIFRYQDLYSDEEVDGEPRSENDEDHEQQQVPQPLLSGGHAVVASPATVVVQANEQQAPVVGAVNEPQVLANPVVAGSTAAAGVLNQQAQTVYYPMPAAGGRPMAVLQPPPGAAPVPMAANFANAGTGVAPQAVPAAGVTQLNGVVAHEELITNIQQPTVAQQPQLAAANQTPSPVLTPAAGTVSVGNATVLGAQTPSGVASVPVAVSASAATGLPQNPASAIPNYQQSPLIPTHILQQPQQQQQQQQPQQQLPNTPSQIQQQQTLLQQSQTPLSAGTNITDVEETTINMSSNAPSSVTEQQQQQQPTRPNTAANVVASGQTVTSSASTVLEPTPAPVVEDFKTINEQQQQEKYEAAKQQQQQQKTYANLFKSSSPNSFVKAAMQQQQQLQQQHQQQQQQQQNVSSMYQQTNSSNISSSNTYSQSASSTSSSMPVYGNRNNENNSTMRQDNNNSQGSGGPLPQRSNAKGFNKDFEQRRTSNTQQFGDSQQLFLGNIPHHASEEELKALFSRFGQVVDLRILSKGSGKLPPGARNPLNYGFITYNDAEAVQNCLANCPLYFPDSADGQKLNVEEKKPRTRPNDMPPRQSMGGSGMNNMNNNQRNMSGGPPSRSLSNSGSGSMMRGNSVGNNTNSMSRGGSSSGGSGGPPRMGGAFNRNDNRPSNGGGSGGGSQMRGGNNNSQSQAPQPSLPPPPTQQQQQAVTAATATTNVVARPALNCYANTTTIVATATPQ</sequence>
<feature type="compositionally biased region" description="Gly residues" evidence="4">
    <location>
        <begin position="793"/>
        <end position="803"/>
    </location>
</feature>
<dbReference type="InterPro" id="IPR018222">
    <property type="entry name" value="Nuclear_transport_factor_2_euk"/>
</dbReference>
<feature type="compositionally biased region" description="Low complexity" evidence="4">
    <location>
        <begin position="740"/>
        <end position="792"/>
    </location>
</feature>
<feature type="domain" description="NTF2" evidence="6">
    <location>
        <begin position="46"/>
        <end position="159"/>
    </location>
</feature>
<evidence type="ECO:0000259" key="6">
    <source>
        <dbReference type="PROSITE" id="PS50177"/>
    </source>
</evidence>
<feature type="compositionally biased region" description="Low complexity" evidence="4">
    <location>
        <begin position="563"/>
        <end position="586"/>
    </location>
</feature>
<feature type="compositionally biased region" description="Gly residues" evidence="4">
    <location>
        <begin position="817"/>
        <end position="827"/>
    </location>
</feature>
<comment type="caution">
    <text evidence="7">The sequence shown here is derived from an EMBL/GenBank/DDBJ whole genome shotgun (WGS) entry which is preliminary data.</text>
</comment>
<keyword evidence="2 3" id="KW-0694">RNA-binding</keyword>
<dbReference type="PROSITE" id="PS50177">
    <property type="entry name" value="NTF2_DOMAIN"/>
    <property type="match status" value="1"/>
</dbReference>
<dbReference type="Proteomes" id="UP000037069">
    <property type="component" value="Unassembled WGS sequence"/>
</dbReference>
<evidence type="ECO:0000256" key="3">
    <source>
        <dbReference type="PROSITE-ProRule" id="PRU00176"/>
    </source>
</evidence>
<gene>
    <name evidence="7" type="ORF">FF38_11851</name>
</gene>
<evidence type="ECO:0000256" key="2">
    <source>
        <dbReference type="ARBA" id="ARBA00022884"/>
    </source>
</evidence>
<dbReference type="InterPro" id="IPR035979">
    <property type="entry name" value="RBD_domain_sf"/>
</dbReference>
<feature type="region of interest" description="Disordered" evidence="4">
    <location>
        <begin position="166"/>
        <end position="187"/>
    </location>
</feature>
<dbReference type="EMBL" id="JRES01001160">
    <property type="protein sequence ID" value="KNC25038.1"/>
    <property type="molecule type" value="Genomic_DNA"/>
</dbReference>
<dbReference type="Pfam" id="PF00076">
    <property type="entry name" value="RRM_1"/>
    <property type="match status" value="1"/>
</dbReference>
<dbReference type="PROSITE" id="PS50102">
    <property type="entry name" value="RRM"/>
    <property type="match status" value="1"/>
</dbReference>
<feature type="compositionally biased region" description="Polar residues" evidence="4">
    <location>
        <begin position="592"/>
        <end position="609"/>
    </location>
</feature>
<feature type="region of interest" description="Disordered" evidence="4">
    <location>
        <begin position="446"/>
        <end position="470"/>
    </location>
</feature>
<dbReference type="PANTHER" id="PTHR10693:SF20">
    <property type="entry name" value="AT27578P"/>
    <property type="match status" value="1"/>
</dbReference>
<organism evidence="7 8">
    <name type="scientific">Lucilia cuprina</name>
    <name type="common">Green bottle fly</name>
    <name type="synonym">Australian sheep blowfly</name>
    <dbReference type="NCBI Taxonomy" id="7375"/>
    <lineage>
        <taxon>Eukaryota</taxon>
        <taxon>Metazoa</taxon>
        <taxon>Ecdysozoa</taxon>
        <taxon>Arthropoda</taxon>
        <taxon>Hexapoda</taxon>
        <taxon>Insecta</taxon>
        <taxon>Pterygota</taxon>
        <taxon>Neoptera</taxon>
        <taxon>Endopterygota</taxon>
        <taxon>Diptera</taxon>
        <taxon>Brachycera</taxon>
        <taxon>Muscomorpha</taxon>
        <taxon>Oestroidea</taxon>
        <taxon>Calliphoridae</taxon>
        <taxon>Luciliinae</taxon>
        <taxon>Lucilia</taxon>
    </lineage>
</organism>
<accession>A0A0L0BYC2</accession>
<feature type="compositionally biased region" description="Low complexity" evidence="4">
    <location>
        <begin position="539"/>
        <end position="556"/>
    </location>
</feature>
<dbReference type="Pfam" id="PF02136">
    <property type="entry name" value="NTF2"/>
    <property type="match status" value="1"/>
</dbReference>
<dbReference type="Gene3D" id="3.10.450.50">
    <property type="match status" value="1"/>
</dbReference>
<evidence type="ECO:0000313" key="8">
    <source>
        <dbReference type="Proteomes" id="UP000037069"/>
    </source>
</evidence>
<protein>
    <recommendedName>
        <fullName evidence="9">Ras GTPase-activating protein-binding protein 2</fullName>
    </recommendedName>
</protein>
<evidence type="ECO:0000256" key="4">
    <source>
        <dbReference type="SAM" id="MobiDB-lite"/>
    </source>
</evidence>
<dbReference type="InterPro" id="IPR032710">
    <property type="entry name" value="NTF2-like_dom_sf"/>
</dbReference>
<feature type="compositionally biased region" description="Polar residues" evidence="4">
    <location>
        <begin position="461"/>
        <end position="470"/>
    </location>
</feature>
<feature type="region of interest" description="Disordered" evidence="4">
    <location>
        <begin position="724"/>
        <end position="857"/>
    </location>
</feature>
<dbReference type="SUPFAM" id="SSF54427">
    <property type="entry name" value="NTF2-like"/>
    <property type="match status" value="1"/>
</dbReference>
<evidence type="ECO:0000256" key="1">
    <source>
        <dbReference type="ARBA" id="ARBA00004210"/>
    </source>
</evidence>
<dbReference type="FunFam" id="3.10.450.50:FF:000010">
    <property type="entry name" value="Ras GTPase-activating protein-binding protein"/>
    <property type="match status" value="1"/>
</dbReference>
<dbReference type="InterPro" id="IPR012677">
    <property type="entry name" value="Nucleotide-bd_a/b_plait_sf"/>
</dbReference>
<dbReference type="CDD" id="cd00780">
    <property type="entry name" value="NTF2"/>
    <property type="match status" value="1"/>
</dbReference>
<feature type="non-terminal residue" evidence="7">
    <location>
        <position position="1"/>
    </location>
</feature>
<dbReference type="AlphaFoldDB" id="A0A0L0BYC2"/>
<evidence type="ECO:0000313" key="7">
    <source>
        <dbReference type="EMBL" id="KNC25038.1"/>
    </source>
</evidence>
<keyword evidence="8" id="KW-1185">Reference proteome</keyword>
<dbReference type="SUPFAM" id="SSF54928">
    <property type="entry name" value="RNA-binding domain, RBD"/>
    <property type="match status" value="1"/>
</dbReference>
<feature type="region of interest" description="Disordered" evidence="4">
    <location>
        <begin position="533"/>
        <end position="622"/>
    </location>
</feature>
<dbReference type="InterPro" id="IPR039539">
    <property type="entry name" value="Ras_GTPase_bind_prot"/>
</dbReference>
<dbReference type="InterPro" id="IPR000504">
    <property type="entry name" value="RRM_dom"/>
</dbReference>
<reference evidence="7 8" key="1">
    <citation type="journal article" date="2015" name="Nat. Commun.">
        <title>Lucilia cuprina genome unlocks parasitic fly biology to underpin future interventions.</title>
        <authorList>
            <person name="Anstead C.A."/>
            <person name="Korhonen P.K."/>
            <person name="Young N.D."/>
            <person name="Hall R.S."/>
            <person name="Jex A.R."/>
            <person name="Murali S.C."/>
            <person name="Hughes D.S."/>
            <person name="Lee S.F."/>
            <person name="Perry T."/>
            <person name="Stroehlein A.J."/>
            <person name="Ansell B.R."/>
            <person name="Breugelmans B."/>
            <person name="Hofmann A."/>
            <person name="Qu J."/>
            <person name="Dugan S."/>
            <person name="Lee S.L."/>
            <person name="Chao H."/>
            <person name="Dinh H."/>
            <person name="Han Y."/>
            <person name="Doddapaneni H.V."/>
            <person name="Worley K.C."/>
            <person name="Muzny D.M."/>
            <person name="Ioannidis P."/>
            <person name="Waterhouse R.M."/>
            <person name="Zdobnov E.M."/>
            <person name="James P.J."/>
            <person name="Bagnall N.H."/>
            <person name="Kotze A.C."/>
            <person name="Gibbs R.A."/>
            <person name="Richards S."/>
            <person name="Batterham P."/>
            <person name="Gasser R.B."/>
        </authorList>
    </citation>
    <scope>NUCLEOTIDE SEQUENCE [LARGE SCALE GENOMIC DNA]</scope>
    <source>
        <strain evidence="7 8">LS</strain>
        <tissue evidence="7">Full body</tissue>
    </source>
</reference>
<proteinExistence type="predicted"/>
<feature type="compositionally biased region" description="Low complexity" evidence="4">
    <location>
        <begin position="804"/>
        <end position="816"/>
    </location>
</feature>